<dbReference type="GO" id="GO:0005829">
    <property type="term" value="C:cytosol"/>
    <property type="evidence" value="ECO:0007669"/>
    <property type="project" value="TreeGrafter"/>
</dbReference>
<dbReference type="PANTHER" id="PTHR24078:SF519">
    <property type="entry name" value="DNAJ HOMOLOG SUBFAMILY B MEMBER 13"/>
    <property type="match status" value="1"/>
</dbReference>
<protein>
    <submittedName>
        <fullName evidence="3">Putative dnaJ subfamily B member 13</fullName>
    </submittedName>
</protein>
<keyword evidence="1" id="KW-0143">Chaperone</keyword>
<dbReference type="OrthoDB" id="550424at2759"/>
<dbReference type="InterPro" id="IPR008971">
    <property type="entry name" value="HSP40/DnaJ_pept-bd"/>
</dbReference>
<dbReference type="Proteomes" id="UP000324800">
    <property type="component" value="Unassembled WGS sequence"/>
</dbReference>
<evidence type="ECO:0000259" key="2">
    <source>
        <dbReference type="Pfam" id="PF01556"/>
    </source>
</evidence>
<feature type="domain" description="Chaperone DnaJ C-terminal" evidence="2">
    <location>
        <begin position="1"/>
        <end position="96"/>
    </location>
</feature>
<reference evidence="3 4" key="1">
    <citation type="submission" date="2019-03" db="EMBL/GenBank/DDBJ databases">
        <title>Single cell metagenomics reveals metabolic interactions within the superorganism composed of flagellate Streblomastix strix and complex community of Bacteroidetes bacteria on its surface.</title>
        <authorList>
            <person name="Treitli S.C."/>
            <person name="Kolisko M."/>
            <person name="Husnik F."/>
            <person name="Keeling P."/>
            <person name="Hampl V."/>
        </authorList>
    </citation>
    <scope>NUCLEOTIDE SEQUENCE [LARGE SCALE GENOMIC DNA]</scope>
    <source>
        <strain evidence="3">ST1C</strain>
    </source>
</reference>
<gene>
    <name evidence="3" type="ORF">EZS28_041237</name>
</gene>
<dbReference type="GO" id="GO:0006457">
    <property type="term" value="P:protein folding"/>
    <property type="evidence" value="ECO:0007669"/>
    <property type="project" value="InterPro"/>
</dbReference>
<dbReference type="GO" id="GO:0051082">
    <property type="term" value="F:unfolded protein binding"/>
    <property type="evidence" value="ECO:0007669"/>
    <property type="project" value="InterPro"/>
</dbReference>
<dbReference type="PANTHER" id="PTHR24078">
    <property type="entry name" value="DNAJ HOMOLOG SUBFAMILY C MEMBER"/>
    <property type="match status" value="1"/>
</dbReference>
<dbReference type="CDD" id="cd10747">
    <property type="entry name" value="DnaJ_C"/>
    <property type="match status" value="1"/>
</dbReference>
<dbReference type="AlphaFoldDB" id="A0A5J4U0L2"/>
<sequence length="156" mass="17361">GIKDGQEIVFKETGNRSQSETPGDVIFIIKEKKHQRFVREKDNLVYKVPISLSKALLGTIVKVDTLDGRVLSIPITDIVHPGYEHIVTGEGMPLHVPTNDTNPGSQLDKARKKAQPQQVIDDDLRGERGDLILRFDVVFPEALSAQQKKTLRAANL</sequence>
<dbReference type="InterPro" id="IPR051339">
    <property type="entry name" value="DnaJ_subfamily_B"/>
</dbReference>
<dbReference type="SUPFAM" id="SSF49493">
    <property type="entry name" value="HSP40/DnaJ peptide-binding domain"/>
    <property type="match status" value="1"/>
</dbReference>
<dbReference type="GO" id="GO:0051087">
    <property type="term" value="F:protein-folding chaperone binding"/>
    <property type="evidence" value="ECO:0007669"/>
    <property type="project" value="TreeGrafter"/>
</dbReference>
<dbReference type="Pfam" id="PF01556">
    <property type="entry name" value="DnaJ_C"/>
    <property type="match status" value="1"/>
</dbReference>
<evidence type="ECO:0000313" key="4">
    <source>
        <dbReference type="Proteomes" id="UP000324800"/>
    </source>
</evidence>
<proteinExistence type="predicted"/>
<evidence type="ECO:0000256" key="1">
    <source>
        <dbReference type="ARBA" id="ARBA00023186"/>
    </source>
</evidence>
<dbReference type="InterPro" id="IPR002939">
    <property type="entry name" value="DnaJ_C"/>
</dbReference>
<accession>A0A5J4U0L2</accession>
<feature type="non-terminal residue" evidence="3">
    <location>
        <position position="1"/>
    </location>
</feature>
<comment type="caution">
    <text evidence="3">The sequence shown here is derived from an EMBL/GenBank/DDBJ whole genome shotgun (WGS) entry which is preliminary data.</text>
</comment>
<evidence type="ECO:0000313" key="3">
    <source>
        <dbReference type="EMBL" id="KAA6363235.1"/>
    </source>
</evidence>
<organism evidence="3 4">
    <name type="scientific">Streblomastix strix</name>
    <dbReference type="NCBI Taxonomy" id="222440"/>
    <lineage>
        <taxon>Eukaryota</taxon>
        <taxon>Metamonada</taxon>
        <taxon>Preaxostyla</taxon>
        <taxon>Oxymonadida</taxon>
        <taxon>Streblomastigidae</taxon>
        <taxon>Streblomastix</taxon>
    </lineage>
</organism>
<dbReference type="EMBL" id="SNRW01023173">
    <property type="protein sequence ID" value="KAA6363235.1"/>
    <property type="molecule type" value="Genomic_DNA"/>
</dbReference>
<name>A0A5J4U0L2_9EUKA</name>
<dbReference type="Gene3D" id="2.60.260.20">
    <property type="entry name" value="Urease metallochaperone UreE, N-terminal domain"/>
    <property type="match status" value="2"/>
</dbReference>